<evidence type="ECO:0000259" key="1">
    <source>
        <dbReference type="Pfam" id="PF01408"/>
    </source>
</evidence>
<dbReference type="InterPro" id="IPR051450">
    <property type="entry name" value="Gfo/Idh/MocA_Oxidoreductases"/>
</dbReference>
<dbReference type="PANTHER" id="PTHR43377:SF6">
    <property type="entry name" value="GFO_IDH_MOCA-LIKE OXIDOREDUCTASE N-TERMINAL DOMAIN-CONTAINING PROTEIN"/>
    <property type="match status" value="1"/>
</dbReference>
<dbReference type="Pfam" id="PF01408">
    <property type="entry name" value="GFO_IDH_MocA"/>
    <property type="match status" value="1"/>
</dbReference>
<dbReference type="Proteomes" id="UP000656244">
    <property type="component" value="Unassembled WGS sequence"/>
</dbReference>
<reference evidence="2" key="1">
    <citation type="submission" date="2020-08" db="EMBL/GenBank/DDBJ databases">
        <title>Hyunsoonleella sp. strain SJ7 genome sequencing and assembly.</title>
        <authorList>
            <person name="Kim I."/>
        </authorList>
    </citation>
    <scope>NUCLEOTIDE SEQUENCE</scope>
    <source>
        <strain evidence="2">SJ7</strain>
    </source>
</reference>
<dbReference type="SUPFAM" id="SSF55347">
    <property type="entry name" value="Glyceraldehyde-3-phosphate dehydrogenase-like, C-terminal domain"/>
    <property type="match status" value="1"/>
</dbReference>
<evidence type="ECO:0000313" key="2">
    <source>
        <dbReference type="EMBL" id="MBC3758894.1"/>
    </source>
</evidence>
<dbReference type="AlphaFoldDB" id="A0A923HCH9"/>
<name>A0A923HCH9_9FLAO</name>
<keyword evidence="3" id="KW-1185">Reference proteome</keyword>
<organism evidence="2 3">
    <name type="scientific">Hyunsoonleella aquatilis</name>
    <dbReference type="NCBI Taxonomy" id="2762758"/>
    <lineage>
        <taxon>Bacteria</taxon>
        <taxon>Pseudomonadati</taxon>
        <taxon>Bacteroidota</taxon>
        <taxon>Flavobacteriia</taxon>
        <taxon>Flavobacteriales</taxon>
        <taxon>Flavobacteriaceae</taxon>
    </lineage>
</organism>
<dbReference type="InterPro" id="IPR000683">
    <property type="entry name" value="Gfo/Idh/MocA-like_OxRdtase_N"/>
</dbReference>
<sequence length="306" mass="34090">MNKLSIGLIGYGIWGNKILQELLCLNSEVHVLELEKGYKNEALKNGATTFETNIDSFKRKDLDGLIIASSTSSHLALLKAFANSNIPIFIEKPLTNKGADLHTIQALKLSNVFVMHIWKYHPGVQLLAKLASDGTLGDIKGAKSIRANWTSPRKDTDSLWNLAIHDLSICELILGAIPEKKQAIGERHDGTLRGVTALLGDTPNYHFEVSNRYPDKQREIRVFGSEGVAVLKDEKVDYVDVYLGSHLSEPSEIITKRIHFDKTPPLRLELQVFVNYLRGGVAPPTDLEEGIRLIQHLVQIENLLEA</sequence>
<protein>
    <submittedName>
        <fullName evidence="2">Gfo/Idh/MocA family oxidoreductase</fullName>
    </submittedName>
</protein>
<dbReference type="GO" id="GO:0000166">
    <property type="term" value="F:nucleotide binding"/>
    <property type="evidence" value="ECO:0007669"/>
    <property type="project" value="InterPro"/>
</dbReference>
<evidence type="ECO:0000313" key="3">
    <source>
        <dbReference type="Proteomes" id="UP000656244"/>
    </source>
</evidence>
<dbReference type="SUPFAM" id="SSF51735">
    <property type="entry name" value="NAD(P)-binding Rossmann-fold domains"/>
    <property type="match status" value="1"/>
</dbReference>
<proteinExistence type="predicted"/>
<dbReference type="PANTHER" id="PTHR43377">
    <property type="entry name" value="BILIVERDIN REDUCTASE A"/>
    <property type="match status" value="1"/>
</dbReference>
<dbReference type="InterPro" id="IPR036291">
    <property type="entry name" value="NAD(P)-bd_dom_sf"/>
</dbReference>
<gene>
    <name evidence="2" type="ORF">H7U19_10795</name>
</gene>
<accession>A0A923HCH9</accession>
<dbReference type="Gene3D" id="3.40.50.720">
    <property type="entry name" value="NAD(P)-binding Rossmann-like Domain"/>
    <property type="match status" value="1"/>
</dbReference>
<dbReference type="Gene3D" id="3.30.360.10">
    <property type="entry name" value="Dihydrodipicolinate Reductase, domain 2"/>
    <property type="match status" value="1"/>
</dbReference>
<dbReference type="RefSeq" id="WP_186562207.1">
    <property type="nucleotide sequence ID" value="NZ_JACNMF010000003.1"/>
</dbReference>
<dbReference type="EMBL" id="JACNMF010000003">
    <property type="protein sequence ID" value="MBC3758894.1"/>
    <property type="molecule type" value="Genomic_DNA"/>
</dbReference>
<feature type="domain" description="Gfo/Idh/MocA-like oxidoreductase N-terminal" evidence="1">
    <location>
        <begin position="5"/>
        <end position="106"/>
    </location>
</feature>
<comment type="caution">
    <text evidence="2">The sequence shown here is derived from an EMBL/GenBank/DDBJ whole genome shotgun (WGS) entry which is preliminary data.</text>
</comment>